<dbReference type="Gene3D" id="3.10.620.30">
    <property type="match status" value="1"/>
</dbReference>
<proteinExistence type="predicted"/>
<dbReference type="Pfam" id="PF01841">
    <property type="entry name" value="Transglut_core"/>
    <property type="match status" value="1"/>
</dbReference>
<keyword evidence="2" id="KW-0378">Hydrolase</keyword>
<evidence type="ECO:0000259" key="1">
    <source>
        <dbReference type="SMART" id="SM00460"/>
    </source>
</evidence>
<sequence>MRIAIRHQLSFTPPPGTQHAVMQLLLTPQTGPSQTIESWSVEAPGIGNAGRFNDAFGNMAHLVNQTRPDGPLTVTVKGVVATVDRHGVLGRPGGEPVPAIYKRVTPLTKVPAGLYSKFRNSKESRLDILHGLMARVSEALGAAEDESQTQMQADGKQSQGQGAVKAAAPAADYAHGFIGAARALGIPARYVTGYLAGDAESPAAFHAWAEAFDDGLGWIGFDPMLLLCPTDRHVRLAAGLDALGTQPLRAVPAGDGTRDMGVTIELAP</sequence>
<dbReference type="SUPFAM" id="SSF54001">
    <property type="entry name" value="Cysteine proteinases"/>
    <property type="match status" value="1"/>
</dbReference>
<dbReference type="PANTHER" id="PTHR33490:SF6">
    <property type="entry name" value="SLL1049 PROTEIN"/>
    <property type="match status" value="1"/>
</dbReference>
<dbReference type="EMBL" id="FQVC01000007">
    <property type="protein sequence ID" value="SHF37742.1"/>
    <property type="molecule type" value="Genomic_DNA"/>
</dbReference>
<dbReference type="InterPro" id="IPR038765">
    <property type="entry name" value="Papain-like_cys_pep_sf"/>
</dbReference>
<reference evidence="2 3" key="1">
    <citation type="submission" date="2016-11" db="EMBL/GenBank/DDBJ databases">
        <authorList>
            <person name="Jaros S."/>
            <person name="Januszkiewicz K."/>
            <person name="Wedrychowicz H."/>
        </authorList>
    </citation>
    <scope>NUCLEOTIDE SEQUENCE [LARGE SCALE GENOMIC DNA]</scope>
    <source>
        <strain evidence="2 3">DSM 17137</strain>
    </source>
</reference>
<dbReference type="PANTHER" id="PTHR33490">
    <property type="entry name" value="BLR5614 PROTEIN-RELATED"/>
    <property type="match status" value="1"/>
</dbReference>
<dbReference type="OrthoDB" id="9804023at2"/>
<organism evidence="2 3">
    <name type="scientific">Devosia limi DSM 17137</name>
    <dbReference type="NCBI Taxonomy" id="1121477"/>
    <lineage>
        <taxon>Bacteria</taxon>
        <taxon>Pseudomonadati</taxon>
        <taxon>Pseudomonadota</taxon>
        <taxon>Alphaproteobacteria</taxon>
        <taxon>Hyphomicrobiales</taxon>
        <taxon>Devosiaceae</taxon>
        <taxon>Devosia</taxon>
    </lineage>
</organism>
<evidence type="ECO:0000313" key="2">
    <source>
        <dbReference type="EMBL" id="SHF37742.1"/>
    </source>
</evidence>
<dbReference type="SMART" id="SM00460">
    <property type="entry name" value="TGc"/>
    <property type="match status" value="1"/>
</dbReference>
<dbReference type="GO" id="GO:0006508">
    <property type="term" value="P:proteolysis"/>
    <property type="evidence" value="ECO:0007669"/>
    <property type="project" value="UniProtKB-KW"/>
</dbReference>
<accession>A0A1M5B6C8</accession>
<name>A0A1M5B6C8_9HYPH</name>
<keyword evidence="2" id="KW-0645">Protease</keyword>
<dbReference type="Pfam" id="PF08379">
    <property type="entry name" value="Bact_transglu_N"/>
    <property type="match status" value="1"/>
</dbReference>
<dbReference type="RefSeq" id="WP_052950391.1">
    <property type="nucleotide sequence ID" value="NZ_FQVC01000007.1"/>
</dbReference>
<dbReference type="InterPro" id="IPR013589">
    <property type="entry name" value="Bac_transglu_N"/>
</dbReference>
<dbReference type="AlphaFoldDB" id="A0A1M5B6C8"/>
<dbReference type="Proteomes" id="UP000184533">
    <property type="component" value="Unassembled WGS sequence"/>
</dbReference>
<protein>
    <submittedName>
        <fullName evidence="2">Transglutaminase-like enzyme, putative cysteine protease</fullName>
    </submittedName>
</protein>
<evidence type="ECO:0000313" key="3">
    <source>
        <dbReference type="Proteomes" id="UP000184533"/>
    </source>
</evidence>
<gene>
    <name evidence="2" type="ORF">SAMN02745223_02434</name>
</gene>
<dbReference type="GO" id="GO:0008233">
    <property type="term" value="F:peptidase activity"/>
    <property type="evidence" value="ECO:0007669"/>
    <property type="project" value="UniProtKB-KW"/>
</dbReference>
<dbReference type="InterPro" id="IPR002931">
    <property type="entry name" value="Transglutaminase-like"/>
</dbReference>
<feature type="domain" description="Transglutaminase-like" evidence="1">
    <location>
        <begin position="156"/>
        <end position="225"/>
    </location>
</feature>